<reference evidence="1" key="1">
    <citation type="journal article" date="2020" name="Phytopathology">
        <title>Genome Sequence Resources of Colletotrichum truncatum, C. plurivorum, C. musicola, and C. sojae: Four Species Pathogenic to Soybean (Glycine max).</title>
        <authorList>
            <person name="Rogerio F."/>
            <person name="Boufleur T.R."/>
            <person name="Ciampi-Guillardi M."/>
            <person name="Sukno S.A."/>
            <person name="Thon M.R."/>
            <person name="Massola Junior N.S."/>
            <person name="Baroncelli R."/>
        </authorList>
    </citation>
    <scope>NUCLEOTIDE SEQUENCE</scope>
    <source>
        <strain evidence="1">LFN0074</strain>
    </source>
</reference>
<name>A0A8H6JZP2_9PEZI</name>
<keyword evidence="2" id="KW-1185">Reference proteome</keyword>
<comment type="caution">
    <text evidence="1">The sequence shown here is derived from an EMBL/GenBank/DDBJ whole genome shotgun (WGS) entry which is preliminary data.</text>
</comment>
<gene>
    <name evidence="1" type="ORF">CMUS01_11254</name>
</gene>
<dbReference type="EMBL" id="WIGM01000560">
    <property type="protein sequence ID" value="KAF6822013.1"/>
    <property type="molecule type" value="Genomic_DNA"/>
</dbReference>
<organism evidence="1 2">
    <name type="scientific">Colletotrichum musicola</name>
    <dbReference type="NCBI Taxonomy" id="2175873"/>
    <lineage>
        <taxon>Eukaryota</taxon>
        <taxon>Fungi</taxon>
        <taxon>Dikarya</taxon>
        <taxon>Ascomycota</taxon>
        <taxon>Pezizomycotina</taxon>
        <taxon>Sordariomycetes</taxon>
        <taxon>Hypocreomycetidae</taxon>
        <taxon>Glomerellales</taxon>
        <taxon>Glomerellaceae</taxon>
        <taxon>Colletotrichum</taxon>
        <taxon>Colletotrichum orchidearum species complex</taxon>
    </lineage>
</organism>
<dbReference type="Proteomes" id="UP000639643">
    <property type="component" value="Unassembled WGS sequence"/>
</dbReference>
<evidence type="ECO:0000313" key="2">
    <source>
        <dbReference type="Proteomes" id="UP000639643"/>
    </source>
</evidence>
<accession>A0A8H6JZP2</accession>
<proteinExistence type="predicted"/>
<evidence type="ECO:0000313" key="1">
    <source>
        <dbReference type="EMBL" id="KAF6822013.1"/>
    </source>
</evidence>
<dbReference type="OrthoDB" id="5080239at2759"/>
<protein>
    <recommendedName>
        <fullName evidence="3">Reverse transcriptase</fullName>
    </recommendedName>
</protein>
<evidence type="ECO:0008006" key="3">
    <source>
        <dbReference type="Google" id="ProtNLM"/>
    </source>
</evidence>
<dbReference type="AlphaFoldDB" id="A0A8H6JZP2"/>
<sequence length="187" mass="20647">MATHVDDIIVIGPEEAISRTLAAVSEEIEVVDLGVPDSFLGVKLEFSATETTICQRSYLEEIAKEFAEEMRPADTPVESGALDFATLVSGSVDQALQGLYRRLIGKMQFAAEMTRPDGESGGNRVRHVRVHEHFARETVERGEVSFQYVSSAENVADVLTKPLGRPTFERLRAKMVLVGAEEQYDSE</sequence>